<accession>A0AAV9HGT2</accession>
<evidence type="ECO:0000256" key="2">
    <source>
        <dbReference type="ARBA" id="ARBA00007018"/>
    </source>
</evidence>
<evidence type="ECO:0000256" key="3">
    <source>
        <dbReference type="ARBA" id="ARBA00022692"/>
    </source>
</evidence>
<feature type="binding site" evidence="6">
    <location>
        <position position="164"/>
    </location>
    <ligand>
        <name>Zn(2+)</name>
        <dbReference type="ChEBI" id="CHEBI:29105"/>
    </ligand>
</feature>
<feature type="transmembrane region" description="Helical" evidence="8">
    <location>
        <begin position="209"/>
        <end position="228"/>
    </location>
</feature>
<comment type="caution">
    <text evidence="9">The sequence shown here is derived from an EMBL/GenBank/DDBJ whole genome shotgun (WGS) entry which is preliminary data.</text>
</comment>
<name>A0AAV9HGT2_9PEZI</name>
<dbReference type="Pfam" id="PF03006">
    <property type="entry name" value="HlyIII"/>
    <property type="match status" value="1"/>
</dbReference>
<evidence type="ECO:0000256" key="4">
    <source>
        <dbReference type="ARBA" id="ARBA00022989"/>
    </source>
</evidence>
<evidence type="ECO:0000256" key="1">
    <source>
        <dbReference type="ARBA" id="ARBA00004141"/>
    </source>
</evidence>
<feature type="transmembrane region" description="Helical" evidence="8">
    <location>
        <begin position="313"/>
        <end position="330"/>
    </location>
</feature>
<feature type="transmembrane region" description="Helical" evidence="8">
    <location>
        <begin position="143"/>
        <end position="162"/>
    </location>
</feature>
<dbReference type="GO" id="GO:0038023">
    <property type="term" value="F:signaling receptor activity"/>
    <property type="evidence" value="ECO:0007669"/>
    <property type="project" value="TreeGrafter"/>
</dbReference>
<protein>
    <submittedName>
        <fullName evidence="9">ADIPOR-like receptor</fullName>
    </submittedName>
</protein>
<feature type="binding site" evidence="6">
    <location>
        <position position="315"/>
    </location>
    <ligand>
        <name>Zn(2+)</name>
        <dbReference type="ChEBI" id="CHEBI:29105"/>
    </ligand>
</feature>
<keyword evidence="5 8" id="KW-0472">Membrane</keyword>
<feature type="transmembrane region" description="Helical" evidence="8">
    <location>
        <begin position="274"/>
        <end position="293"/>
    </location>
</feature>
<feature type="transmembrane region" description="Helical" evidence="8">
    <location>
        <begin position="110"/>
        <end position="131"/>
    </location>
</feature>
<keyword evidence="6" id="KW-0479">Metal-binding</keyword>
<feature type="compositionally biased region" description="Low complexity" evidence="7">
    <location>
        <begin position="26"/>
        <end position="43"/>
    </location>
</feature>
<comment type="similarity">
    <text evidence="2">Belongs to the ADIPOR family.</text>
</comment>
<dbReference type="GO" id="GO:0046872">
    <property type="term" value="F:metal ion binding"/>
    <property type="evidence" value="ECO:0007669"/>
    <property type="project" value="UniProtKB-KW"/>
</dbReference>
<feature type="binding site" evidence="6">
    <location>
        <position position="311"/>
    </location>
    <ligand>
        <name>Zn(2+)</name>
        <dbReference type="ChEBI" id="CHEBI:29105"/>
    </ligand>
</feature>
<comment type="subcellular location">
    <subcellularLocation>
        <location evidence="1">Membrane</location>
        <topology evidence="1">Multi-pass membrane protein</topology>
    </subcellularLocation>
</comment>
<evidence type="ECO:0000256" key="8">
    <source>
        <dbReference type="SAM" id="Phobius"/>
    </source>
</evidence>
<evidence type="ECO:0000256" key="7">
    <source>
        <dbReference type="SAM" id="MobiDB-lite"/>
    </source>
</evidence>
<evidence type="ECO:0000313" key="10">
    <source>
        <dbReference type="Proteomes" id="UP001321749"/>
    </source>
</evidence>
<dbReference type="InterPro" id="IPR004254">
    <property type="entry name" value="AdipoR/HlyIII-related"/>
</dbReference>
<evidence type="ECO:0000256" key="5">
    <source>
        <dbReference type="ARBA" id="ARBA00023136"/>
    </source>
</evidence>
<dbReference type="AlphaFoldDB" id="A0AAV9HGT2"/>
<proteinExistence type="inferred from homology"/>
<evidence type="ECO:0000256" key="6">
    <source>
        <dbReference type="PIRSR" id="PIRSR604254-1"/>
    </source>
</evidence>
<gene>
    <name evidence="9" type="ORF">QBC42DRAFT_300445</name>
</gene>
<keyword evidence="9" id="KW-0675">Receptor</keyword>
<dbReference type="GO" id="GO:0016020">
    <property type="term" value="C:membrane"/>
    <property type="evidence" value="ECO:0007669"/>
    <property type="project" value="UniProtKB-SubCell"/>
</dbReference>
<evidence type="ECO:0000313" key="9">
    <source>
        <dbReference type="EMBL" id="KAK4458271.1"/>
    </source>
</evidence>
<dbReference type="GO" id="GO:0006882">
    <property type="term" value="P:intracellular zinc ion homeostasis"/>
    <property type="evidence" value="ECO:0007669"/>
    <property type="project" value="TreeGrafter"/>
</dbReference>
<keyword evidence="3 8" id="KW-0812">Transmembrane</keyword>
<dbReference type="Proteomes" id="UP001321749">
    <property type="component" value="Unassembled WGS sequence"/>
</dbReference>
<keyword evidence="4 8" id="KW-1133">Transmembrane helix</keyword>
<keyword evidence="10" id="KW-1185">Reference proteome</keyword>
<sequence length="344" mass="37515">MSASAATPSGARARKHPRARPDSDSDPNSPGTTTTTALGSAAETLSSAKESVQSAAETAADALAKHILYADLPPWRRDNAYILSGYRPTSNSFSLSLRSLLYLHNETVNIWSHLLGALASCLAGAAAYNLIHPRYVTASPADVLVFLCFFLGAVACLGMSATYHAVCNHSHEVARWGNKLDYTGIVFLIVGSYVPALWYGFYCHPGLMTAYLTAICLLGSGCIAVSWFDHFRTPEWRPYRALMFVGLGLSGVLPIIHASVTFYSLQELNERMGLGWVVLQGGLYILGAFLYAARWPERQFPGKFDLVGSSHQLFHILILFAAAAHLYGMTKAFDFHHRNFGSLC</sequence>
<reference evidence="9" key="1">
    <citation type="journal article" date="2023" name="Mol. Phylogenet. Evol.">
        <title>Genome-scale phylogeny and comparative genomics of the fungal order Sordariales.</title>
        <authorList>
            <person name="Hensen N."/>
            <person name="Bonometti L."/>
            <person name="Westerberg I."/>
            <person name="Brannstrom I.O."/>
            <person name="Guillou S."/>
            <person name="Cros-Aarteil S."/>
            <person name="Calhoun S."/>
            <person name="Haridas S."/>
            <person name="Kuo A."/>
            <person name="Mondo S."/>
            <person name="Pangilinan J."/>
            <person name="Riley R."/>
            <person name="LaButti K."/>
            <person name="Andreopoulos B."/>
            <person name="Lipzen A."/>
            <person name="Chen C."/>
            <person name="Yan M."/>
            <person name="Daum C."/>
            <person name="Ng V."/>
            <person name="Clum A."/>
            <person name="Steindorff A."/>
            <person name="Ohm R.A."/>
            <person name="Martin F."/>
            <person name="Silar P."/>
            <person name="Natvig D.O."/>
            <person name="Lalanne C."/>
            <person name="Gautier V."/>
            <person name="Ament-Velasquez S.L."/>
            <person name="Kruys A."/>
            <person name="Hutchinson M.I."/>
            <person name="Powell A.J."/>
            <person name="Barry K."/>
            <person name="Miller A.N."/>
            <person name="Grigoriev I.V."/>
            <person name="Debuchy R."/>
            <person name="Gladieux P."/>
            <person name="Hiltunen Thoren M."/>
            <person name="Johannesson H."/>
        </authorList>
    </citation>
    <scope>NUCLEOTIDE SEQUENCE</scope>
    <source>
        <strain evidence="9">PSN324</strain>
    </source>
</reference>
<organism evidence="9 10">
    <name type="scientific">Cladorrhinum samala</name>
    <dbReference type="NCBI Taxonomy" id="585594"/>
    <lineage>
        <taxon>Eukaryota</taxon>
        <taxon>Fungi</taxon>
        <taxon>Dikarya</taxon>
        <taxon>Ascomycota</taxon>
        <taxon>Pezizomycotina</taxon>
        <taxon>Sordariomycetes</taxon>
        <taxon>Sordariomycetidae</taxon>
        <taxon>Sordariales</taxon>
        <taxon>Podosporaceae</taxon>
        <taxon>Cladorrhinum</taxon>
    </lineage>
</organism>
<reference evidence="9" key="2">
    <citation type="submission" date="2023-06" db="EMBL/GenBank/DDBJ databases">
        <authorList>
            <consortium name="Lawrence Berkeley National Laboratory"/>
            <person name="Mondo S.J."/>
            <person name="Hensen N."/>
            <person name="Bonometti L."/>
            <person name="Westerberg I."/>
            <person name="Brannstrom I.O."/>
            <person name="Guillou S."/>
            <person name="Cros-Aarteil S."/>
            <person name="Calhoun S."/>
            <person name="Haridas S."/>
            <person name="Kuo A."/>
            <person name="Pangilinan J."/>
            <person name="Riley R."/>
            <person name="Labutti K."/>
            <person name="Andreopoulos B."/>
            <person name="Lipzen A."/>
            <person name="Chen C."/>
            <person name="Yanf M."/>
            <person name="Daum C."/>
            <person name="Ng V."/>
            <person name="Clum A."/>
            <person name="Steindorff A."/>
            <person name="Ohm R."/>
            <person name="Martin F."/>
            <person name="Silar P."/>
            <person name="Natvig D."/>
            <person name="Lalanne C."/>
            <person name="Gautier V."/>
            <person name="Ament-Velasquez S.L."/>
            <person name="Kruys A."/>
            <person name="Hutchinson M.I."/>
            <person name="Powell A.J."/>
            <person name="Barry K."/>
            <person name="Miller A.N."/>
            <person name="Grigoriev I.V."/>
            <person name="Debuchy R."/>
            <person name="Gladieux P."/>
            <person name="Thoren M.H."/>
            <person name="Johannesson H."/>
        </authorList>
    </citation>
    <scope>NUCLEOTIDE SEQUENCE</scope>
    <source>
        <strain evidence="9">PSN324</strain>
    </source>
</reference>
<dbReference type="PANTHER" id="PTHR20855">
    <property type="entry name" value="ADIPOR/PROGESTIN RECEPTOR-RELATED"/>
    <property type="match status" value="1"/>
</dbReference>
<feature type="transmembrane region" description="Helical" evidence="8">
    <location>
        <begin position="240"/>
        <end position="262"/>
    </location>
</feature>
<dbReference type="EMBL" id="MU865076">
    <property type="protein sequence ID" value="KAK4458271.1"/>
    <property type="molecule type" value="Genomic_DNA"/>
</dbReference>
<dbReference type="PANTHER" id="PTHR20855:SF52">
    <property type="entry name" value="ADIPONECTIN RECEPTOR PROTEIN"/>
    <property type="match status" value="1"/>
</dbReference>
<feature type="transmembrane region" description="Helical" evidence="8">
    <location>
        <begin position="182"/>
        <end position="202"/>
    </location>
</feature>
<keyword evidence="6" id="KW-0862">Zinc</keyword>
<feature type="region of interest" description="Disordered" evidence="7">
    <location>
        <begin position="1"/>
        <end position="43"/>
    </location>
</feature>